<evidence type="ECO:0000256" key="1">
    <source>
        <dbReference type="SAM" id="MobiDB-lite"/>
    </source>
</evidence>
<dbReference type="GO" id="GO:0008174">
    <property type="term" value="F:mRNA methyltransferase activity"/>
    <property type="evidence" value="ECO:0007669"/>
    <property type="project" value="UniProtKB-UniRule"/>
</dbReference>
<evidence type="ECO:0000259" key="2">
    <source>
        <dbReference type="PROSITE" id="PS51743"/>
    </source>
</evidence>
<dbReference type="GO" id="GO:0003723">
    <property type="term" value="F:RNA binding"/>
    <property type="evidence" value="ECO:0007669"/>
    <property type="project" value="InterPro"/>
</dbReference>
<dbReference type="EMBL" id="MN611698">
    <property type="protein sequence ID" value="QKI80000.1"/>
    <property type="molecule type" value="Genomic_RNA"/>
</dbReference>
<proteinExistence type="predicted"/>
<organism evidence="3">
    <name type="scientific">Erysiphe necator associated abispo virus 9</name>
    <dbReference type="NCBI Taxonomy" id="2741925"/>
    <lineage>
        <taxon>Viruses</taxon>
        <taxon>Riboviria</taxon>
    </lineage>
</organism>
<evidence type="ECO:0000313" key="3">
    <source>
        <dbReference type="EMBL" id="QKI80000.1"/>
    </source>
</evidence>
<reference evidence="3" key="1">
    <citation type="submission" date="2019-10" db="EMBL/GenBank/DDBJ databases">
        <title>The miscellaneous mycovirome associated to the plant pathogenic fungus Erysiphe necator.</title>
        <authorList>
            <person name="Rodriguez-Romero J."/>
            <person name="Chiapello M."/>
            <person name="Cordoba L."/>
            <person name="Turina M."/>
            <person name="Ayllon M.A."/>
        </authorList>
    </citation>
    <scope>NUCLEOTIDE SEQUENCE</scope>
    <source>
        <strain evidence="3">PMS8_99</strain>
    </source>
</reference>
<feature type="domain" description="Alphavirus-like MT" evidence="2">
    <location>
        <begin position="159"/>
        <end position="357"/>
    </location>
</feature>
<name>A0A8E3YK83_9VIRU</name>
<feature type="region of interest" description="Disordered" evidence="1">
    <location>
        <begin position="1"/>
        <end position="31"/>
    </location>
</feature>
<dbReference type="GO" id="GO:0016556">
    <property type="term" value="P:mRNA modification"/>
    <property type="evidence" value="ECO:0007669"/>
    <property type="project" value="InterPro"/>
</dbReference>
<protein>
    <submittedName>
        <fullName evidence="3">Replicase</fullName>
    </submittedName>
</protein>
<dbReference type="GO" id="GO:0006396">
    <property type="term" value="P:RNA processing"/>
    <property type="evidence" value="ECO:0007669"/>
    <property type="project" value="InterPro"/>
</dbReference>
<sequence>MSDTSSVTDRSSSTAASSNSSTRPNGKTKFERDVEAALRRGVSECKNLLHWEVKRVADPEGGNTWTDAGIKDYRQILRIMSPGKAKCSCEKAACRWAWTGTWNHKGMFQTEYVPPGVEQKGIGEVTPGFSAKKMFPLDYGLTPDEFKFLNARFSEWYFVCNSSGSHDHPVAHTSTKIASRRLLDSLPVGTVDNPKVYIDLHGNPCSNEAFMRRVPGVVIITFVELITPKDYVRAATKWGPEFSDEGERRYWTTHIRDIPRDHPRWGAVVDGFISVHTTYYYDPQEIVNLLAWAKPGAKLWSLMHRFVGHNGTLNMGEQTWTKSPRGSQTLVKQVNVKSGECYEHPDNSWWFNHDSYAVGDGGMAWTTNLQCDETFKVTTTYCPAVACRMSTACVQIAPLLPEKKHTTASAMTQEQIAKANRVTLSLYGVQTVMDIEPHLVPFFGMMRTTCIGKSRNAKNYADHVSRCKIKANSLMTTSGVVIDAQQLSDIARFSYFIDFEDQYGSDKLMFDQAYVTTLVADPLYKRGSGAITTGTLSLLTDMLMAAADCKNVKMGLMKAARAGVQHANRANVLNTL</sequence>
<dbReference type="InterPro" id="IPR002588">
    <property type="entry name" value="Alphavirus-like_MT_dom"/>
</dbReference>
<feature type="compositionally biased region" description="Low complexity" evidence="1">
    <location>
        <begin position="1"/>
        <end position="23"/>
    </location>
</feature>
<dbReference type="PROSITE" id="PS51743">
    <property type="entry name" value="ALPHAVIRUS_MT"/>
    <property type="match status" value="1"/>
</dbReference>
<accession>A0A8E3YK83</accession>